<dbReference type="EMBL" id="SZPZ01000006">
    <property type="protein sequence ID" value="TKK74608.1"/>
    <property type="molecule type" value="Genomic_DNA"/>
</dbReference>
<dbReference type="RefSeq" id="WP_137259049.1">
    <property type="nucleotide sequence ID" value="NZ_JBHSPQ010000007.1"/>
</dbReference>
<reference evidence="1 2" key="1">
    <citation type="submission" date="2019-04" db="EMBL/GenBank/DDBJ databases">
        <title>Kribbella sp. NEAU-THZ 27 nov., a novel actinomycete isolated from soil.</title>
        <authorList>
            <person name="Duan L."/>
        </authorList>
    </citation>
    <scope>NUCLEOTIDE SEQUENCE [LARGE SCALE GENOMIC DNA]</scope>
    <source>
        <strain evidence="2">NEAU-THZ27</strain>
    </source>
</reference>
<accession>A0A4U3LGC6</accession>
<keyword evidence="2" id="KW-1185">Reference proteome</keyword>
<comment type="caution">
    <text evidence="1">The sequence shown here is derived from an EMBL/GenBank/DDBJ whole genome shotgun (WGS) entry which is preliminary data.</text>
</comment>
<name>A0A4U3LGC6_9ACTN</name>
<evidence type="ECO:0000313" key="1">
    <source>
        <dbReference type="EMBL" id="TKK74608.1"/>
    </source>
</evidence>
<sequence length="95" mass="10891">MAQPEVGEIERRQANLRYLLNQWDPIGVADLVADEYDCLLAPLWRLLMRGASRAELSEFLWYDLKDHFGLDPEGCEVDRFADRLAALAATWVDPV</sequence>
<dbReference type="OrthoDB" id="3404002at2"/>
<protein>
    <submittedName>
        <fullName evidence="1">Uncharacterized protein</fullName>
    </submittedName>
</protein>
<dbReference type="Proteomes" id="UP000305836">
    <property type="component" value="Unassembled WGS sequence"/>
</dbReference>
<evidence type="ECO:0000313" key="2">
    <source>
        <dbReference type="Proteomes" id="UP000305836"/>
    </source>
</evidence>
<gene>
    <name evidence="1" type="ORF">FDA38_38290</name>
</gene>
<proteinExistence type="predicted"/>
<dbReference type="AlphaFoldDB" id="A0A4U3LGC6"/>
<organism evidence="1 2">
    <name type="scientific">Kribbella jiaozuonensis</name>
    <dbReference type="NCBI Taxonomy" id="2575441"/>
    <lineage>
        <taxon>Bacteria</taxon>
        <taxon>Bacillati</taxon>
        <taxon>Actinomycetota</taxon>
        <taxon>Actinomycetes</taxon>
        <taxon>Propionibacteriales</taxon>
        <taxon>Kribbellaceae</taxon>
        <taxon>Kribbella</taxon>
    </lineage>
</organism>